<feature type="domain" description="SRP54-type proteins GTP-binding" evidence="15">
    <location>
        <begin position="256"/>
        <end position="449"/>
    </location>
</feature>
<evidence type="ECO:0000256" key="12">
    <source>
        <dbReference type="ARBA" id="ARBA00025337"/>
    </source>
</evidence>
<evidence type="ECO:0000256" key="11">
    <source>
        <dbReference type="ARBA" id="ARBA00023225"/>
    </source>
</evidence>
<dbReference type="Pfam" id="PF00448">
    <property type="entry name" value="SRP54"/>
    <property type="match status" value="1"/>
</dbReference>
<evidence type="ECO:0000256" key="9">
    <source>
        <dbReference type="ARBA" id="ARBA00023134"/>
    </source>
</evidence>
<comment type="caution">
    <text evidence="16">The sequence shown here is derived from an EMBL/GenBank/DDBJ whole genome shotgun (WGS) entry which is preliminary data.</text>
</comment>
<keyword evidence="16" id="KW-0969">Cilium</keyword>
<dbReference type="Proteomes" id="UP000054093">
    <property type="component" value="Unassembled WGS sequence"/>
</dbReference>
<evidence type="ECO:0000256" key="6">
    <source>
        <dbReference type="ARBA" id="ARBA00022741"/>
    </source>
</evidence>
<evidence type="ECO:0000256" key="13">
    <source>
        <dbReference type="NCBIfam" id="TIGR03499"/>
    </source>
</evidence>
<dbReference type="Gene3D" id="3.40.50.300">
    <property type="entry name" value="P-loop containing nucleotide triphosphate hydrolases"/>
    <property type="match status" value="1"/>
</dbReference>
<comment type="subcellular location">
    <subcellularLocation>
        <location evidence="1">Cell membrane</location>
        <topology evidence="1">Peripheral membrane protein</topology>
        <orientation evidence="1">Cytoplasmic side</orientation>
    </subcellularLocation>
</comment>
<dbReference type="InterPro" id="IPR027417">
    <property type="entry name" value="P-loop_NTPase"/>
</dbReference>
<gene>
    <name evidence="16" type="primary">flhF</name>
    <name evidence="16" type="ORF">HSUHS5_0177</name>
</gene>
<comment type="function">
    <text evidence="12">Necessary for flagellar biosynthesis. May be involved in translocation of the flagellum.</text>
</comment>
<keyword evidence="7" id="KW-1005">Bacterial flagellum biogenesis</keyword>
<evidence type="ECO:0000259" key="14">
    <source>
        <dbReference type="SMART" id="SM00382"/>
    </source>
</evidence>
<dbReference type="PANTHER" id="PTHR43134:SF3">
    <property type="entry name" value="FLAGELLAR BIOSYNTHESIS PROTEIN FLHF"/>
    <property type="match status" value="1"/>
</dbReference>
<dbReference type="Gene3D" id="1.20.120.1380">
    <property type="entry name" value="Flagellar FlhF biosynthesis protein, N domain"/>
    <property type="match status" value="1"/>
</dbReference>
<dbReference type="GO" id="GO:0006614">
    <property type="term" value="P:SRP-dependent cotranslational protein targeting to membrane"/>
    <property type="evidence" value="ECO:0007669"/>
    <property type="project" value="UniProtKB-UniRule"/>
</dbReference>
<name>E7G2N7_9HELI</name>
<reference evidence="16 17" key="1">
    <citation type="journal article" date="2011" name="Vet. Res.">
        <title>Genome sequence of Helicobacter suis supports its role in gastric pathology.</title>
        <authorList>
            <person name="Vermoote M."/>
            <person name="Vandekerckhove T.T."/>
            <person name="Flahou B."/>
            <person name="Pasmans F."/>
            <person name="Smet A."/>
            <person name="De Groote D."/>
            <person name="Van Criekinge W."/>
            <person name="Ducatelle R."/>
            <person name="Haesebrouck F."/>
        </authorList>
    </citation>
    <scope>NUCLEOTIDE SEQUENCE [LARGE SCALE GENOMIC DNA]</scope>
    <source>
        <strain evidence="16 17">HS5</strain>
    </source>
</reference>
<dbReference type="EMBL" id="ADHO01000028">
    <property type="protein sequence ID" value="EFX42386.1"/>
    <property type="molecule type" value="Genomic_DNA"/>
</dbReference>
<dbReference type="InterPro" id="IPR020006">
    <property type="entry name" value="FlhF"/>
</dbReference>
<accession>E7G2N7</accession>
<keyword evidence="10" id="KW-0472">Membrane</keyword>
<evidence type="ECO:0000256" key="7">
    <source>
        <dbReference type="ARBA" id="ARBA00022795"/>
    </source>
</evidence>
<evidence type="ECO:0000313" key="17">
    <source>
        <dbReference type="Proteomes" id="UP000054093"/>
    </source>
</evidence>
<evidence type="ECO:0000256" key="1">
    <source>
        <dbReference type="ARBA" id="ARBA00004413"/>
    </source>
</evidence>
<dbReference type="CDD" id="cd17873">
    <property type="entry name" value="FlhF"/>
    <property type="match status" value="1"/>
</dbReference>
<dbReference type="SUPFAM" id="SSF52540">
    <property type="entry name" value="P-loop containing nucleoside triphosphate hydrolases"/>
    <property type="match status" value="1"/>
</dbReference>
<dbReference type="InterPro" id="IPR000897">
    <property type="entry name" value="SRP54_GTPase_dom"/>
</dbReference>
<dbReference type="PANTHER" id="PTHR43134">
    <property type="entry name" value="SIGNAL RECOGNITION PARTICLE RECEPTOR SUBUNIT ALPHA"/>
    <property type="match status" value="1"/>
</dbReference>
<protein>
    <recommendedName>
        <fullName evidence="3 13">Flagellar biosynthesis protein FlhF</fullName>
    </recommendedName>
</protein>
<feature type="domain" description="AAA+ ATPase" evidence="14">
    <location>
        <begin position="255"/>
        <end position="412"/>
    </location>
</feature>
<dbReference type="NCBIfam" id="TIGR03499">
    <property type="entry name" value="FlhF"/>
    <property type="match status" value="1"/>
</dbReference>
<dbReference type="GO" id="GO:0044781">
    <property type="term" value="P:bacterial-type flagellum organization"/>
    <property type="evidence" value="ECO:0007669"/>
    <property type="project" value="UniProtKB-UniRule"/>
</dbReference>
<evidence type="ECO:0000256" key="3">
    <source>
        <dbReference type="ARBA" id="ARBA00014919"/>
    </source>
</evidence>
<dbReference type="GO" id="GO:0003924">
    <property type="term" value="F:GTPase activity"/>
    <property type="evidence" value="ECO:0007669"/>
    <property type="project" value="UniProtKB-UniRule"/>
</dbReference>
<evidence type="ECO:0000256" key="5">
    <source>
        <dbReference type="ARBA" id="ARBA00022475"/>
    </source>
</evidence>
<keyword evidence="11" id="KW-1006">Bacterial flagellum protein export</keyword>
<sequence>MCTHSFNFTTPSMERDMKLYTYSGETTAEALKLAQSEHGHNALVVKAKEIRKKTLTQPGLYEVVVAVDQEAPKNNNVQQRLENIRQPTKEDAQDSVAVELSETIKEMRKLAGVEKENSQEKQDTLNASEGLAKIAQASLLDAKKRLEENPKKQDEALHSIKGELNKINDNLKLIQNMVWSEEKEQNFIIPHEFAEIYRLAKVSGMAKVHLDEIMRLSLELMPVKMRENSVTVKRYFREVLRKMIYCRHEGLDLNYKKILMLVGPTGVGKTTTLAKLAARYSKMLDKKYKVGILTLDTYRIGAVEQLVWYAKKMKISIETVMDTQDFDREMQALEYCDVVLIDTTGHSQHDSKKIENLKKFTENGYKIDTTLVLSLTTKYEDLKDIYQAFSPLEIDSLIFTKLDESRGFGNLFSLVYESKKPISYLSIGQEVPMDLLVASNDYLVDCMLDGFIHPGRVKA</sequence>
<dbReference type="FunFam" id="3.40.50.300:FF:000695">
    <property type="entry name" value="Flagellar biosynthesis regulator FlhF"/>
    <property type="match status" value="1"/>
</dbReference>
<keyword evidence="16" id="KW-0282">Flagellum</keyword>
<dbReference type="GO" id="GO:0015031">
    <property type="term" value="P:protein transport"/>
    <property type="evidence" value="ECO:0007669"/>
    <property type="project" value="UniProtKB-KW"/>
</dbReference>
<keyword evidence="6" id="KW-0547">Nucleotide-binding</keyword>
<evidence type="ECO:0000256" key="8">
    <source>
        <dbReference type="ARBA" id="ARBA00022927"/>
    </source>
</evidence>
<evidence type="ECO:0000256" key="10">
    <source>
        <dbReference type="ARBA" id="ARBA00023136"/>
    </source>
</evidence>
<evidence type="ECO:0000256" key="4">
    <source>
        <dbReference type="ARBA" id="ARBA00022448"/>
    </source>
</evidence>
<keyword evidence="8" id="KW-0653">Protein transport</keyword>
<dbReference type="InterPro" id="IPR047040">
    <property type="entry name" value="FlhF__GTPase_dom"/>
</dbReference>
<comment type="similarity">
    <text evidence="2">Belongs to the GTP-binding SRP family.</text>
</comment>
<dbReference type="GO" id="GO:0005047">
    <property type="term" value="F:signal recognition particle binding"/>
    <property type="evidence" value="ECO:0007669"/>
    <property type="project" value="TreeGrafter"/>
</dbReference>
<dbReference type="AlphaFoldDB" id="E7G2N7"/>
<keyword evidence="9" id="KW-0342">GTP-binding</keyword>
<dbReference type="GO" id="GO:0005886">
    <property type="term" value="C:plasma membrane"/>
    <property type="evidence" value="ECO:0007669"/>
    <property type="project" value="UniProtKB-SubCell"/>
</dbReference>
<keyword evidence="5" id="KW-1003">Cell membrane</keyword>
<dbReference type="InterPro" id="IPR003593">
    <property type="entry name" value="AAA+_ATPase"/>
</dbReference>
<dbReference type="SMART" id="SM00382">
    <property type="entry name" value="AAA"/>
    <property type="match status" value="1"/>
</dbReference>
<organism evidence="16 17">
    <name type="scientific">Helicobacter suis HS5</name>
    <dbReference type="NCBI Taxonomy" id="710394"/>
    <lineage>
        <taxon>Bacteria</taxon>
        <taxon>Pseudomonadati</taxon>
        <taxon>Campylobacterota</taxon>
        <taxon>Epsilonproteobacteria</taxon>
        <taxon>Campylobacterales</taxon>
        <taxon>Helicobacteraceae</taxon>
        <taxon>Helicobacter</taxon>
    </lineage>
</organism>
<dbReference type="GO" id="GO:0005525">
    <property type="term" value="F:GTP binding"/>
    <property type="evidence" value="ECO:0007669"/>
    <property type="project" value="UniProtKB-UniRule"/>
</dbReference>
<proteinExistence type="inferred from homology"/>
<keyword evidence="16" id="KW-0966">Cell projection</keyword>
<evidence type="ECO:0000259" key="15">
    <source>
        <dbReference type="SMART" id="SM00962"/>
    </source>
</evidence>
<dbReference type="SMART" id="SM00962">
    <property type="entry name" value="SRP54"/>
    <property type="match status" value="1"/>
</dbReference>
<evidence type="ECO:0000313" key="16">
    <source>
        <dbReference type="EMBL" id="EFX42386.1"/>
    </source>
</evidence>
<evidence type="ECO:0000256" key="2">
    <source>
        <dbReference type="ARBA" id="ARBA00008531"/>
    </source>
</evidence>
<keyword evidence="4" id="KW-0813">Transport</keyword>